<accession>A0A803LR11</accession>
<evidence type="ECO:0000313" key="2">
    <source>
        <dbReference type="Proteomes" id="UP000596660"/>
    </source>
</evidence>
<reference evidence="1" key="1">
    <citation type="journal article" date="2017" name="Nature">
        <title>The genome of Chenopodium quinoa.</title>
        <authorList>
            <person name="Jarvis D.E."/>
            <person name="Ho Y.S."/>
            <person name="Lightfoot D.J."/>
            <person name="Schmoeckel S.M."/>
            <person name="Li B."/>
            <person name="Borm T.J.A."/>
            <person name="Ohyanagi H."/>
            <person name="Mineta K."/>
            <person name="Michell C.T."/>
            <person name="Saber N."/>
            <person name="Kharbatia N.M."/>
            <person name="Rupper R.R."/>
            <person name="Sharp A.R."/>
            <person name="Dally N."/>
            <person name="Boughton B.A."/>
            <person name="Woo Y.H."/>
            <person name="Gao G."/>
            <person name="Schijlen E.G.W.M."/>
            <person name="Guo X."/>
            <person name="Momin A.A."/>
            <person name="Negrao S."/>
            <person name="Al-Babili S."/>
            <person name="Gehring C."/>
            <person name="Roessner U."/>
            <person name="Jung C."/>
            <person name="Murphy K."/>
            <person name="Arold S.T."/>
            <person name="Gojobori T."/>
            <person name="van der Linden C.G."/>
            <person name="van Loo E.N."/>
            <person name="Jellen E.N."/>
            <person name="Maughan P.J."/>
            <person name="Tester M."/>
        </authorList>
    </citation>
    <scope>NUCLEOTIDE SEQUENCE [LARGE SCALE GENOMIC DNA]</scope>
    <source>
        <strain evidence="1">cv. PI 614886</strain>
    </source>
</reference>
<dbReference type="OrthoDB" id="685237at2759"/>
<name>A0A803LR11_CHEQI</name>
<sequence length="221" mass="24250">MKVVWSPDNASKAYIDTVKSCELYQESGVAELISAMAAGWNSKLIVETWSNGNFTPRSIGLAIAARHTGGRHVCVVPDDRSRSDYMQAMTSVVHSVPTPEILVGEPEEVMSELEGVDFLVVDSRRRDFSRFLRLARLSNRGAVLVCKNAQVKTASSGFKWRGVLDGGKYRVVRTAFLPVGPGLDIAHVAASNGGSAPLMKKKRWIRHVDQISGEEHVIRTT</sequence>
<dbReference type="SMR" id="A0A803LR11"/>
<dbReference type="KEGG" id="cqi:110702595"/>
<reference evidence="1" key="2">
    <citation type="submission" date="2021-03" db="UniProtKB">
        <authorList>
            <consortium name="EnsemblPlants"/>
        </authorList>
    </citation>
    <scope>IDENTIFICATION</scope>
</reference>
<dbReference type="PANTHER" id="PTHR33593:SF2">
    <property type="entry name" value="ANKYRIN REPEAT_KH DOMAIN PROTEIN (DUF1442)"/>
    <property type="match status" value="1"/>
</dbReference>
<dbReference type="Gramene" id="AUR62017390-RA">
    <property type="protein sequence ID" value="AUR62017390-RA:cds"/>
    <property type="gene ID" value="AUR62017390"/>
</dbReference>
<dbReference type="RefSeq" id="XP_021736022.1">
    <property type="nucleotide sequence ID" value="XM_021880330.1"/>
</dbReference>
<dbReference type="InterPro" id="IPR009902">
    <property type="entry name" value="DUF1442"/>
</dbReference>
<dbReference type="OMA" id="WSRGGVM"/>
<proteinExistence type="predicted"/>
<organism evidence="1 2">
    <name type="scientific">Chenopodium quinoa</name>
    <name type="common">Quinoa</name>
    <dbReference type="NCBI Taxonomy" id="63459"/>
    <lineage>
        <taxon>Eukaryota</taxon>
        <taxon>Viridiplantae</taxon>
        <taxon>Streptophyta</taxon>
        <taxon>Embryophyta</taxon>
        <taxon>Tracheophyta</taxon>
        <taxon>Spermatophyta</taxon>
        <taxon>Magnoliopsida</taxon>
        <taxon>eudicotyledons</taxon>
        <taxon>Gunneridae</taxon>
        <taxon>Pentapetalae</taxon>
        <taxon>Caryophyllales</taxon>
        <taxon>Chenopodiaceae</taxon>
        <taxon>Chenopodioideae</taxon>
        <taxon>Atripliceae</taxon>
        <taxon>Chenopodium</taxon>
    </lineage>
</organism>
<protein>
    <submittedName>
        <fullName evidence="1">Uncharacterized protein</fullName>
    </submittedName>
</protein>
<keyword evidence="2" id="KW-1185">Reference proteome</keyword>
<dbReference type="PANTHER" id="PTHR33593">
    <property type="entry name" value="DUF1442 FAMILY PROTEIN"/>
    <property type="match status" value="1"/>
</dbReference>
<dbReference type="Proteomes" id="UP000596660">
    <property type="component" value="Unplaced"/>
</dbReference>
<dbReference type="Pfam" id="PF07279">
    <property type="entry name" value="DUF1442"/>
    <property type="match status" value="1"/>
</dbReference>
<dbReference type="AlphaFoldDB" id="A0A803LR11"/>
<dbReference type="EnsemblPlants" id="AUR62017390-RA">
    <property type="protein sequence ID" value="AUR62017390-RA:cds"/>
    <property type="gene ID" value="AUR62017390"/>
</dbReference>
<evidence type="ECO:0000313" key="1">
    <source>
        <dbReference type="EnsemblPlants" id="AUR62017390-RA:cds"/>
    </source>
</evidence>
<dbReference type="GeneID" id="110702595"/>
<gene>
    <name evidence="1" type="primary">LOC110702595</name>
</gene>